<evidence type="ECO:0000256" key="2">
    <source>
        <dbReference type="SAM" id="Coils"/>
    </source>
</evidence>
<evidence type="ECO:0000256" key="1">
    <source>
        <dbReference type="HAMAP-Rule" id="MF_01584"/>
    </source>
</evidence>
<dbReference type="InterPro" id="IPR007432">
    <property type="entry name" value="DUF480"/>
</dbReference>
<dbReference type="EMBL" id="CXOK01000072">
    <property type="protein sequence ID" value="CTP89783.1"/>
    <property type="molecule type" value="Genomic_DNA"/>
</dbReference>
<gene>
    <name evidence="3" type="ORF">XTPLMG728_2344</name>
</gene>
<proteinExistence type="inferred from homology"/>
<reference evidence="3 4" key="1">
    <citation type="submission" date="2015-07" db="EMBL/GenBank/DDBJ databases">
        <authorList>
            <person name="Noorani M."/>
        </authorList>
    </citation>
    <scope>NUCLEOTIDE SEQUENCE [LARGE SCALE GENOMIC DNA]</scope>
    <source>
        <strain evidence="3">LMG728</strain>
    </source>
</reference>
<dbReference type="Proteomes" id="UP000041247">
    <property type="component" value="Unassembled WGS sequence"/>
</dbReference>
<dbReference type="AlphaFoldDB" id="A0A0K2ZVV6"/>
<dbReference type="SUPFAM" id="SSF46785">
    <property type="entry name" value="Winged helix' DNA-binding domain"/>
    <property type="match status" value="2"/>
</dbReference>
<dbReference type="InterPro" id="IPR036390">
    <property type="entry name" value="WH_DNA-bd_sf"/>
</dbReference>
<dbReference type="Pfam" id="PF04337">
    <property type="entry name" value="DUF480"/>
    <property type="match status" value="1"/>
</dbReference>
<comment type="similarity">
    <text evidence="1">Belongs to the UPF0502 family.</text>
</comment>
<dbReference type="PANTHER" id="PTHR38768">
    <property type="entry name" value="UPF0502 PROTEIN YCEH"/>
    <property type="match status" value="1"/>
</dbReference>
<evidence type="ECO:0000313" key="3">
    <source>
        <dbReference type="EMBL" id="CTP89783.1"/>
    </source>
</evidence>
<sequence length="217" mass="23472">MTTDAPPPPVLSAVEARALGCLIEKEATTPDAYPLTVNATVVAANQKTSREPVLSLSPGDVQHALRQLEGYGLARQQFSSRAVRYEHRLAAALDLTQQQVILIGLLLLRGPQTANELLARAERMARFADAEDVRHQLERLAQRQLAVQLPRASGQREERYMHLLGGPIDAEALAASFKARPAASGNDELESRVQALEAEVAELREIVAGLQAQSGTA</sequence>
<organism evidence="3 4">
    <name type="scientific">Xanthomonas graminis pv. poae</name>
    <dbReference type="NCBI Taxonomy" id="227946"/>
    <lineage>
        <taxon>Bacteria</taxon>
        <taxon>Pseudomonadati</taxon>
        <taxon>Pseudomonadota</taxon>
        <taxon>Gammaproteobacteria</taxon>
        <taxon>Lysobacterales</taxon>
        <taxon>Lysobacteraceae</taxon>
        <taxon>Xanthomonas</taxon>
        <taxon>Xanthomonas translucens group</taxon>
        <taxon>Xanthomonas graminis</taxon>
    </lineage>
</organism>
<name>A0A0K2ZVV6_9XANT</name>
<dbReference type="HAMAP" id="MF_01584">
    <property type="entry name" value="UPF0502"/>
    <property type="match status" value="1"/>
</dbReference>
<protein>
    <submittedName>
        <fullName evidence="3">UPF0502 protein</fullName>
    </submittedName>
</protein>
<feature type="coiled-coil region" evidence="2">
    <location>
        <begin position="186"/>
        <end position="213"/>
    </location>
</feature>
<keyword evidence="2" id="KW-0175">Coiled coil</keyword>
<dbReference type="PANTHER" id="PTHR38768:SF1">
    <property type="entry name" value="UPF0502 PROTEIN YCEH"/>
    <property type="match status" value="1"/>
</dbReference>
<evidence type="ECO:0000313" key="4">
    <source>
        <dbReference type="Proteomes" id="UP000041247"/>
    </source>
</evidence>
<dbReference type="Gene3D" id="1.10.10.10">
    <property type="entry name" value="Winged helix-like DNA-binding domain superfamily/Winged helix DNA-binding domain"/>
    <property type="match status" value="2"/>
</dbReference>
<accession>A0A0K2ZVV6</accession>
<dbReference type="RefSeq" id="WP_053841234.1">
    <property type="nucleotide sequence ID" value="NZ_CP076250.1"/>
</dbReference>
<dbReference type="InterPro" id="IPR036388">
    <property type="entry name" value="WH-like_DNA-bd_sf"/>
</dbReference>